<name>X1Q8E7_9ZZZZ</name>
<accession>X1Q8E7</accession>
<evidence type="ECO:0000313" key="1">
    <source>
        <dbReference type="EMBL" id="GAI39519.1"/>
    </source>
</evidence>
<proteinExistence type="predicted"/>
<protein>
    <submittedName>
        <fullName evidence="1">Uncharacterized protein</fullName>
    </submittedName>
</protein>
<sequence length="128" mass="14418">ANIVSAKLYFMPWVNSSGIAGQTFIWVTLGHQHDPVITADWYAQNAEIASGGEINADDIILNVYNQIAFNSAGQNFIKKGDITKLCVRQKFDVINFEPPHLSRSEMAYWSNQKGIGYRPYLALEYYPA</sequence>
<reference evidence="1" key="1">
    <citation type="journal article" date="2014" name="Front. Microbiol.">
        <title>High frequency of phylogenetically diverse reductive dehalogenase-homologous genes in deep subseafloor sedimentary metagenomes.</title>
        <authorList>
            <person name="Kawai M."/>
            <person name="Futagami T."/>
            <person name="Toyoda A."/>
            <person name="Takaki Y."/>
            <person name="Nishi S."/>
            <person name="Hori S."/>
            <person name="Arai W."/>
            <person name="Tsubouchi T."/>
            <person name="Morono Y."/>
            <person name="Uchiyama I."/>
            <person name="Ito T."/>
            <person name="Fujiyama A."/>
            <person name="Inagaki F."/>
            <person name="Takami H."/>
        </authorList>
    </citation>
    <scope>NUCLEOTIDE SEQUENCE</scope>
    <source>
        <strain evidence="1">Expedition CK06-06</strain>
    </source>
</reference>
<comment type="caution">
    <text evidence="1">The sequence shown here is derived from an EMBL/GenBank/DDBJ whole genome shotgun (WGS) entry which is preliminary data.</text>
</comment>
<gene>
    <name evidence="1" type="ORF">S06H3_40694</name>
</gene>
<dbReference type="EMBL" id="BARV01024997">
    <property type="protein sequence ID" value="GAI39519.1"/>
    <property type="molecule type" value="Genomic_DNA"/>
</dbReference>
<dbReference type="AlphaFoldDB" id="X1Q8E7"/>
<organism evidence="1">
    <name type="scientific">marine sediment metagenome</name>
    <dbReference type="NCBI Taxonomy" id="412755"/>
    <lineage>
        <taxon>unclassified sequences</taxon>
        <taxon>metagenomes</taxon>
        <taxon>ecological metagenomes</taxon>
    </lineage>
</organism>
<feature type="non-terminal residue" evidence="1">
    <location>
        <position position="1"/>
    </location>
</feature>